<accession>A0A543FQ39</accession>
<comment type="caution">
    <text evidence="2">The sequence shown here is derived from an EMBL/GenBank/DDBJ whole genome shotgun (WGS) entry which is preliminary data.</text>
</comment>
<protein>
    <submittedName>
        <fullName evidence="2">Uncharacterized protein</fullName>
    </submittedName>
</protein>
<dbReference type="EMBL" id="VFPH01000003">
    <property type="protein sequence ID" value="TQM35948.1"/>
    <property type="molecule type" value="Genomic_DNA"/>
</dbReference>
<reference evidence="2 3" key="1">
    <citation type="submission" date="2019-06" db="EMBL/GenBank/DDBJ databases">
        <title>Sequencing the genomes of 1000 actinobacteria strains.</title>
        <authorList>
            <person name="Klenk H.-P."/>
        </authorList>
    </citation>
    <scope>NUCLEOTIDE SEQUENCE [LARGE SCALE GENOMIC DNA]</scope>
    <source>
        <strain evidence="2 3">DSM 45511</strain>
    </source>
</reference>
<keyword evidence="1" id="KW-1133">Transmembrane helix</keyword>
<keyword evidence="3" id="KW-1185">Reference proteome</keyword>
<dbReference type="AlphaFoldDB" id="A0A543FQ39"/>
<evidence type="ECO:0000313" key="3">
    <source>
        <dbReference type="Proteomes" id="UP000319818"/>
    </source>
</evidence>
<evidence type="ECO:0000313" key="2">
    <source>
        <dbReference type="EMBL" id="TQM35948.1"/>
    </source>
</evidence>
<keyword evidence="1" id="KW-0472">Membrane</keyword>
<dbReference type="RefSeq" id="WP_142107239.1">
    <property type="nucleotide sequence ID" value="NZ_VFPH01000003.1"/>
</dbReference>
<gene>
    <name evidence="2" type="ORF">FB388_7394</name>
</gene>
<name>A0A543FQ39_9PSEU</name>
<proteinExistence type="predicted"/>
<sequence>MPDRYAEAVQARRRELRELRERLAGGHRGELRSCLALSRLAAAGHASASLAALRREAAEHIRRGDRVARDRLPDHVTAAVDGIAAATAARWAVELGPPLRRIATERGLTMAPGWLRLPVPRAPGPPPPPEPAPPSPTLIAGVIEGAALGRLALFPLAALPLVGLPALGGPALAPLAVGVGLTALVVAARSRRLAAERERLRRRVEQVVVAGAAAIEADLDRRLVELEPGVSAALDAAVLRRRAAVDRELAALAPERAGSRG</sequence>
<evidence type="ECO:0000256" key="1">
    <source>
        <dbReference type="SAM" id="Phobius"/>
    </source>
</evidence>
<dbReference type="Proteomes" id="UP000319818">
    <property type="component" value="Unassembled WGS sequence"/>
</dbReference>
<feature type="transmembrane region" description="Helical" evidence="1">
    <location>
        <begin position="171"/>
        <end position="189"/>
    </location>
</feature>
<organism evidence="2 3">
    <name type="scientific">Pseudonocardia cypriaca</name>
    <dbReference type="NCBI Taxonomy" id="882449"/>
    <lineage>
        <taxon>Bacteria</taxon>
        <taxon>Bacillati</taxon>
        <taxon>Actinomycetota</taxon>
        <taxon>Actinomycetes</taxon>
        <taxon>Pseudonocardiales</taxon>
        <taxon>Pseudonocardiaceae</taxon>
        <taxon>Pseudonocardia</taxon>
    </lineage>
</organism>
<keyword evidence="1" id="KW-0812">Transmembrane</keyword>